<feature type="region of interest" description="Disordered" evidence="1">
    <location>
        <begin position="48"/>
        <end position="74"/>
    </location>
</feature>
<evidence type="ECO:0000256" key="1">
    <source>
        <dbReference type="SAM" id="MobiDB-lite"/>
    </source>
</evidence>
<comment type="caution">
    <text evidence="2">The sequence shown here is derived from an EMBL/GenBank/DDBJ whole genome shotgun (WGS) entry which is preliminary data.</text>
</comment>
<feature type="compositionally biased region" description="Basic residues" evidence="1">
    <location>
        <begin position="55"/>
        <end position="66"/>
    </location>
</feature>
<dbReference type="InterPro" id="IPR008822">
    <property type="entry name" value="Endonuclease_RusA-like"/>
</dbReference>
<protein>
    <submittedName>
        <fullName evidence="2">Uncharacterized protein</fullName>
    </submittedName>
</protein>
<accession>A0ABP3ZAU6</accession>
<dbReference type="InterPro" id="IPR036614">
    <property type="entry name" value="RusA-like_sf"/>
</dbReference>
<dbReference type="Proteomes" id="UP001501578">
    <property type="component" value="Unassembled WGS sequence"/>
</dbReference>
<keyword evidence="3" id="KW-1185">Reference proteome</keyword>
<dbReference type="EMBL" id="BAAAHQ010000007">
    <property type="protein sequence ID" value="GAA0918654.1"/>
    <property type="molecule type" value="Genomic_DNA"/>
</dbReference>
<evidence type="ECO:0000313" key="2">
    <source>
        <dbReference type="EMBL" id="GAA0918654.1"/>
    </source>
</evidence>
<reference evidence="3" key="1">
    <citation type="journal article" date="2019" name="Int. J. Syst. Evol. Microbiol.">
        <title>The Global Catalogue of Microorganisms (GCM) 10K type strain sequencing project: providing services to taxonomists for standard genome sequencing and annotation.</title>
        <authorList>
            <consortium name="The Broad Institute Genomics Platform"/>
            <consortium name="The Broad Institute Genome Sequencing Center for Infectious Disease"/>
            <person name="Wu L."/>
            <person name="Ma J."/>
        </authorList>
    </citation>
    <scope>NUCLEOTIDE SEQUENCE [LARGE SCALE GENOMIC DNA]</scope>
    <source>
        <strain evidence="3">JCM 11136</strain>
    </source>
</reference>
<name>A0ABP3ZAU6_9ACTN</name>
<proteinExistence type="predicted"/>
<dbReference type="RefSeq" id="WP_343949049.1">
    <property type="nucleotide sequence ID" value="NZ_BAAAHQ010000007.1"/>
</dbReference>
<organism evidence="2 3">
    <name type="scientific">Nonomuraea longicatena</name>
    <dbReference type="NCBI Taxonomy" id="83682"/>
    <lineage>
        <taxon>Bacteria</taxon>
        <taxon>Bacillati</taxon>
        <taxon>Actinomycetota</taxon>
        <taxon>Actinomycetes</taxon>
        <taxon>Streptosporangiales</taxon>
        <taxon>Streptosporangiaceae</taxon>
        <taxon>Nonomuraea</taxon>
    </lineage>
</organism>
<sequence length="240" mass="26648">MTDDILPLELTADSLFPIGGRAEDAERALLLCEALAPGTGQMKMAVIDGEPPSKSRPRFKRTGKPYRTKEDVDAEARTAQQLRKVFDRPWTGNVALGCVFFRPNKQRIDVDNMIKHVCDAANGIAWNDDSQVTAVYGVAELDPQNPRTVIVFAQHRSTLTRGTDNVRPCEYCGTLFELVGRTTKRFCTAACSYKARGFDLSKPVVCKQCGELFRRTTKAQILCSRACRAESVRGRQDVTA</sequence>
<dbReference type="SUPFAM" id="SSF103084">
    <property type="entry name" value="Holliday junction resolvase RusA"/>
    <property type="match status" value="1"/>
</dbReference>
<evidence type="ECO:0000313" key="3">
    <source>
        <dbReference type="Proteomes" id="UP001501578"/>
    </source>
</evidence>
<gene>
    <name evidence="2" type="ORF">GCM10009560_15770</name>
</gene>
<dbReference type="Pfam" id="PF05866">
    <property type="entry name" value="RusA"/>
    <property type="match status" value="1"/>
</dbReference>
<dbReference type="Gene3D" id="3.30.1330.70">
    <property type="entry name" value="Holliday junction resolvase RusA"/>
    <property type="match status" value="1"/>
</dbReference>